<evidence type="ECO:0000313" key="9">
    <source>
        <dbReference type="Proteomes" id="UP000192761"/>
    </source>
</evidence>
<feature type="transmembrane region" description="Helical" evidence="6">
    <location>
        <begin position="100"/>
        <end position="118"/>
    </location>
</feature>
<keyword evidence="5 6" id="KW-0472">Membrane</keyword>
<proteinExistence type="inferred from homology"/>
<evidence type="ECO:0000256" key="5">
    <source>
        <dbReference type="ARBA" id="ARBA00023136"/>
    </source>
</evidence>
<dbReference type="AlphaFoldDB" id="A0A1W1XRJ6"/>
<dbReference type="EMBL" id="FWXD01000014">
    <property type="protein sequence ID" value="SMC26526.1"/>
    <property type="molecule type" value="Genomic_DNA"/>
</dbReference>
<keyword evidence="9" id="KW-1185">Reference proteome</keyword>
<keyword evidence="3 6" id="KW-0812">Transmembrane</keyword>
<dbReference type="InterPro" id="IPR051401">
    <property type="entry name" value="GtrA_CellWall_Glycosyl"/>
</dbReference>
<dbReference type="Pfam" id="PF04138">
    <property type="entry name" value="GtrA_DPMS_TM"/>
    <property type="match status" value="1"/>
</dbReference>
<comment type="subcellular location">
    <subcellularLocation>
        <location evidence="1">Membrane</location>
        <topology evidence="1">Multi-pass membrane protein</topology>
    </subcellularLocation>
</comment>
<dbReference type="GO" id="GO:0000271">
    <property type="term" value="P:polysaccharide biosynthetic process"/>
    <property type="evidence" value="ECO:0007669"/>
    <property type="project" value="InterPro"/>
</dbReference>
<organism evidence="8 9">
    <name type="scientific">Andreprevotia lacus DSM 23236</name>
    <dbReference type="NCBI Taxonomy" id="1121001"/>
    <lineage>
        <taxon>Bacteria</taxon>
        <taxon>Pseudomonadati</taxon>
        <taxon>Pseudomonadota</taxon>
        <taxon>Betaproteobacteria</taxon>
        <taxon>Neisseriales</taxon>
        <taxon>Chitinibacteraceae</taxon>
        <taxon>Andreprevotia</taxon>
    </lineage>
</organism>
<feature type="domain" description="GtrA/DPMS transmembrane" evidence="7">
    <location>
        <begin position="11"/>
        <end position="125"/>
    </location>
</feature>
<dbReference type="GO" id="GO:0005886">
    <property type="term" value="C:plasma membrane"/>
    <property type="evidence" value="ECO:0007669"/>
    <property type="project" value="TreeGrafter"/>
</dbReference>
<dbReference type="OrthoDB" id="5296904at2"/>
<reference evidence="8 9" key="1">
    <citation type="submission" date="2017-04" db="EMBL/GenBank/DDBJ databases">
        <authorList>
            <person name="Afonso C.L."/>
            <person name="Miller P.J."/>
            <person name="Scott M.A."/>
            <person name="Spackman E."/>
            <person name="Goraichik I."/>
            <person name="Dimitrov K.M."/>
            <person name="Suarez D.L."/>
            <person name="Swayne D.E."/>
        </authorList>
    </citation>
    <scope>NUCLEOTIDE SEQUENCE [LARGE SCALE GENOMIC DNA]</scope>
    <source>
        <strain evidence="8 9">DSM 23236</strain>
    </source>
</reference>
<gene>
    <name evidence="8" type="ORF">SAMN02745857_02517</name>
</gene>
<evidence type="ECO:0000256" key="4">
    <source>
        <dbReference type="ARBA" id="ARBA00022989"/>
    </source>
</evidence>
<feature type="transmembrane region" description="Helical" evidence="6">
    <location>
        <begin position="7"/>
        <end position="29"/>
    </location>
</feature>
<comment type="similarity">
    <text evidence="2">Belongs to the GtrA family.</text>
</comment>
<feature type="transmembrane region" description="Helical" evidence="6">
    <location>
        <begin position="41"/>
        <end position="61"/>
    </location>
</feature>
<evidence type="ECO:0000313" key="8">
    <source>
        <dbReference type="EMBL" id="SMC26526.1"/>
    </source>
</evidence>
<dbReference type="PANTHER" id="PTHR38459">
    <property type="entry name" value="PROPHAGE BACTOPRENOL-LINKED GLUCOSE TRANSLOCASE HOMOLOG"/>
    <property type="match status" value="1"/>
</dbReference>
<name>A0A1W1XRJ6_9NEIS</name>
<dbReference type="RefSeq" id="WP_084091154.1">
    <property type="nucleotide sequence ID" value="NZ_FWXD01000014.1"/>
</dbReference>
<accession>A0A1W1XRJ6</accession>
<keyword evidence="4 6" id="KW-1133">Transmembrane helix</keyword>
<sequence>MSWRRQIIKAASVGLVGTGIQYLTLFIGVRYLGASEPGSSAVGFLLGSIANYVLNYIFTFESSKSHLHAATRYYAVLAVGWVLNYLLMSLLTGYPFMKRNYFVAQFITTGICFVWHFAGSRLWAFKEHPTQGEAAAER</sequence>
<dbReference type="STRING" id="1121001.SAMN02745857_02517"/>
<evidence type="ECO:0000259" key="7">
    <source>
        <dbReference type="Pfam" id="PF04138"/>
    </source>
</evidence>
<evidence type="ECO:0000256" key="6">
    <source>
        <dbReference type="SAM" id="Phobius"/>
    </source>
</evidence>
<evidence type="ECO:0000256" key="2">
    <source>
        <dbReference type="ARBA" id="ARBA00009399"/>
    </source>
</evidence>
<dbReference type="PANTHER" id="PTHR38459:SF1">
    <property type="entry name" value="PROPHAGE BACTOPRENOL-LINKED GLUCOSE TRANSLOCASE HOMOLOG"/>
    <property type="match status" value="1"/>
</dbReference>
<dbReference type="Proteomes" id="UP000192761">
    <property type="component" value="Unassembled WGS sequence"/>
</dbReference>
<feature type="transmembrane region" description="Helical" evidence="6">
    <location>
        <begin position="73"/>
        <end position="94"/>
    </location>
</feature>
<protein>
    <submittedName>
        <fullName evidence="8">Putative flippase GtrA (Transmembrane translocase of bactoprenol-linked glucose)</fullName>
    </submittedName>
</protein>
<dbReference type="InterPro" id="IPR007267">
    <property type="entry name" value="GtrA_DPMS_TM"/>
</dbReference>
<evidence type="ECO:0000256" key="1">
    <source>
        <dbReference type="ARBA" id="ARBA00004141"/>
    </source>
</evidence>
<evidence type="ECO:0000256" key="3">
    <source>
        <dbReference type="ARBA" id="ARBA00022692"/>
    </source>
</evidence>